<feature type="compositionally biased region" description="Basic and acidic residues" evidence="1">
    <location>
        <begin position="1444"/>
        <end position="1458"/>
    </location>
</feature>
<dbReference type="PANTHER" id="PTHR33775:SF1">
    <property type="entry name" value="PROLINE-RICH BASIC PROTEIN 1"/>
    <property type="match status" value="1"/>
</dbReference>
<feature type="compositionally biased region" description="Basic and acidic residues" evidence="1">
    <location>
        <begin position="1696"/>
        <end position="1709"/>
    </location>
</feature>
<feature type="compositionally biased region" description="Polar residues" evidence="1">
    <location>
        <begin position="288"/>
        <end position="299"/>
    </location>
</feature>
<feature type="compositionally biased region" description="Polar residues" evidence="1">
    <location>
        <begin position="246"/>
        <end position="255"/>
    </location>
</feature>
<feature type="compositionally biased region" description="Basic and acidic residues" evidence="1">
    <location>
        <begin position="1758"/>
        <end position="1769"/>
    </location>
</feature>
<feature type="compositionally biased region" description="Pro residues" evidence="1">
    <location>
        <begin position="2681"/>
        <end position="2698"/>
    </location>
</feature>
<feature type="region of interest" description="Disordered" evidence="1">
    <location>
        <begin position="1346"/>
        <end position="1365"/>
    </location>
</feature>
<evidence type="ECO:0000256" key="1">
    <source>
        <dbReference type="SAM" id="MobiDB-lite"/>
    </source>
</evidence>
<reference evidence="3 4" key="1">
    <citation type="submission" date="2024-01" db="EMBL/GenBank/DDBJ databases">
        <authorList>
            <person name="Alioto T."/>
            <person name="Alioto T."/>
            <person name="Gomez Garrido J."/>
        </authorList>
    </citation>
    <scope>NUCLEOTIDE SEQUENCE [LARGE SCALE GENOMIC DNA]</scope>
</reference>
<feature type="compositionally biased region" description="Basic and acidic residues" evidence="1">
    <location>
        <begin position="1561"/>
        <end position="1581"/>
    </location>
</feature>
<feature type="compositionally biased region" description="Basic and acidic residues" evidence="1">
    <location>
        <begin position="1024"/>
        <end position="1055"/>
    </location>
</feature>
<feature type="region of interest" description="Disordered" evidence="1">
    <location>
        <begin position="1802"/>
        <end position="1963"/>
    </location>
</feature>
<accession>A0AAV1NB42</accession>
<feature type="compositionally biased region" description="Polar residues" evidence="1">
    <location>
        <begin position="1239"/>
        <end position="1248"/>
    </location>
</feature>
<feature type="compositionally biased region" description="Low complexity" evidence="1">
    <location>
        <begin position="1466"/>
        <end position="1484"/>
    </location>
</feature>
<feature type="compositionally biased region" description="Low complexity" evidence="1">
    <location>
        <begin position="2479"/>
        <end position="2496"/>
    </location>
</feature>
<evidence type="ECO:0000313" key="3">
    <source>
        <dbReference type="EMBL" id="CAK6956367.1"/>
    </source>
</evidence>
<comment type="caution">
    <text evidence="3">The sequence shown here is derived from an EMBL/GenBank/DDBJ whole genome shotgun (WGS) entry which is preliminary data.</text>
</comment>
<sequence length="2776" mass="304108">MDSWTLQGDSYSFLRSAPRNFSLCHRDGTPNHVEIFDIINVPSQRSVISETTCLCDIFGDDCDSPSHSSSLAVGTFVPSQREVDGTAAASPLVDDLNDSSGSYHTPQGSSEGEEGFEDSTERLNSPTLQSKSSEGRQSEGEGLSSGHPELSKDSSPNLESKSKSPVPQLSAASSSSEVLNTDCSERTPSPGQNKTYSLNPEGRVSSLSSSSVERRHSPSSPSPKQACLEAEARRITPRLKDRHNSPSHQSLTQSPSPEPRNCASSSSSESVNTQSLPEVRGARPLPESRSSNFNQTNSPSPGPTSKDFSLDLLSPTFESRTSLSSSSSSPSCAVLSSQSRETLVSPVLNNRSFSPDTQASSPFQELRGRVSLPDLFSRGSTPDIEDSPHTPEFISDPDKTGRDTTTTPENQDTRLPAEPSSTVSTPAPRYTPPSPVISFVPSPELRESSVSPEFKHTAPSPDLLSAASPAKTGTRTPGPSPKTRHISTLSETSIQVSSPVVNQSLSPSPEIRSNSSPRENRNTASSPEIRITESSPEVSRREQASEVETISDSPLLDPHLESASSRRITSSPHITGISYTVVQPEDRDTSPFPELYHLSTPEPDRTRVSPQERSPTPSRDSAQSSIAESSGTPRDSPHISGFTSSVLQPETLSHQPRYQTPSPQLEHHAPSPEPRYQTPSSGKYQSPSPQHRSRDPSPVAPSPEQRYQQHSPPTLPTEYNPQYLQPTPPPLNTREIKGVSSSLDITEIQFPTQLAKDSVSPSFDSERGEKSVVSEIKSSSPIVAVCSPVTITPVLAEEKVASSLKQQSTERELTPKEGTPQHNSSLDSLSEGKQDIGTTFFKIQDPCNNPCIENKSPSPNLLFSSKERGPKISPVYKATSSVQRLENQQPQITSYSLTSESTSSLKSTCSALSENSSQLSTKLGRKNKDRFTEDMAHHVNRRRTPSPPLTRFTPVHIIAPEKPYRQWQNRGRSPPQVVASSQSGNLKKVVTNRESPNVAPADNNSLAPWVRQGKQLEMERAMQLEEDRKIGRERQRDGEMEREKKREERVPEKGEGWQGDASYRGEQVELSFNARNRKGPASRSTAPTSRETRQGLPTVHSYSESLLANRQLQQQQSLLRLASQQDTRGGGPSRRLQPPALQNKNSARVVANRLCQSSSSSMGSEFDEADNEVKWFTDLAFSSLSSPEVDYLDMYNSSHRSSTNISQPSTQESPAGVNAAWLAYADLRGSAPKLDNDELSFQQPSTHYSDGLDPSRRYEMGSFECVDVAVEREESTRVRRGVPKRQIQLKRKNNAEGKQDESSDNSSPGIPVMVDSPSLESHSRETLLRQHSTPAAMQECCPSEHSLEANQQNERKSKLQKSASLDETKTKMATCLIKSVLSKKMQSVDKQPDEQVGEEVSPTFEENSLPIENAVEPLKESPKPNAHNLSSPLYSDYSLSSDCHAMRGEQSPKEEARSSKSFAVKSNNRPSSSSSSSRSVNFSRTDSEEADSQDRNATLLRSEIKSELKVPFDSKLSRTGVQRAGESKTWEEMVDGDSANTTAGNTGAPSDTGVRSTQVRMTDRNRNQECENTEDHKKLQQGDESPYMSKTQEISFKAVEKKKASLNVCLTPEAENKLEASSPNMSFRQKEERVETNVDLKTEEEDGNGNSKVKVPIHKVRDVRRLVKNTYNLSFKATSSVMPSAVSEERVEHFNEERKEDIKEEMRDEVIEEEQREIRQEETREEVIEEEEVEVRQEVRREECLDERKEEFIVERKEEQKVEMKDEKPLTLSLQSKAKSPSRLQPMQIEYKAVCWKEDKSKVIPSSKDSENPDDKQQPSPKLIMKASREQENYSDTKTQNSTTGDATIIKPCQQNLNVEGKTQETKTETYKVPHSEDKPLVVRTDRKPPMLGSLPKLPSKEREVSTAVVLIRDASSKSKTSVSPAQEEVPTSPQAPATSPSPGPMTPGSTSGSSGHTVSMLLKEKGYQADIGAVVGDGQNAAGGKGAPRKHVNSLEIPLQTTTPSDGGWIESHRDRTFSTSSTMSGRSAVSDHTDTLTKTREEEGASVKPTVKDAAKQKSASPQRTTQDQAPLPIKQKEQGDFEAVKRLDPTFPPRSPAIRRLRPQPIEVKSLSKETEKQEILTNNTGTNRPQTIEVKSIAKNSQKPVVPPKPSCKFKPSDLGGMPNEAQRPTVTTSAAKPQSEERSQTIVVSSPTIYRKISNESTSTSNYTRKLAVSAVSSLKPPPSKTTATTISSLSNQSTVPPDTEASNDRGQQQQPGASTQTSRYTQRPTTLATTPKLALVPGLNSAPAPVSDPTANQVPGPALAGARQASQSAVVDPNSQPQYSRTAYPHEQAMPVTSNNPKPPAAVSITQAPGYTHQTYRSLSSERSQRTDDLRFYASDDPPSYDERESFSPLMLPDLNPRRSNRYQPSSRLPPCSCTAGCPSHPGLPPSHHHRSPHNVTPPAPPHSPGQALPYPVTQPALRPHQCRPDPQPMSFQPSSPKSSPLSSGQAPAMYQPLHQPPPCPPHPSLMQSCPADRPMQPAQHIDPRRPSAHRSPQQQPPGIAGAPYSDPGHSHSPGLPSMDPQYLCGPQTLGPSYGSEYGGDSSSLYSESGYGQTPRRVLLDPETGKYFYIEVPMQPLRKMLFDPETGQYVEVLIPQQAMSHSGLYPPSAAPYPSLHNPSMYATGPQYMPYAAPPPTAHPQTQPQPPRYPEASAAATMHPNGPGVSYRNSSGQGSKPELQNHPPLDQSYLESMYYVPTGMNASPNPTPPDYYHKHPPNLPPTGGKRS</sequence>
<feature type="compositionally biased region" description="Polar residues" evidence="1">
    <location>
        <begin position="2123"/>
        <end position="2134"/>
    </location>
</feature>
<feature type="compositionally biased region" description="Polar residues" evidence="1">
    <location>
        <begin position="2254"/>
        <end position="2273"/>
    </location>
</feature>
<feature type="compositionally biased region" description="Polar residues" evidence="1">
    <location>
        <begin position="1772"/>
        <end position="1785"/>
    </location>
</feature>
<feature type="region of interest" description="Disordered" evidence="1">
    <location>
        <begin position="1758"/>
        <end position="1785"/>
    </location>
</feature>
<feature type="region of interest" description="Disordered" evidence="1">
    <location>
        <begin position="91"/>
        <end position="736"/>
    </location>
</feature>
<name>A0AAV1NB42_SCOSC</name>
<proteinExistence type="predicted"/>
<feature type="compositionally biased region" description="Basic and acidic residues" evidence="1">
    <location>
        <begin position="1716"/>
        <end position="1726"/>
    </location>
</feature>
<feature type="compositionally biased region" description="Basic residues" evidence="1">
    <location>
        <begin position="1278"/>
        <end position="1292"/>
    </location>
</feature>
<feature type="compositionally biased region" description="Basic and acidic residues" evidence="1">
    <location>
        <begin position="2031"/>
        <end position="2058"/>
    </location>
</feature>
<feature type="region of interest" description="Disordered" evidence="1">
    <location>
        <begin position="1235"/>
        <end position="1254"/>
    </location>
</feature>
<feature type="compositionally biased region" description="Polar residues" evidence="1">
    <location>
        <begin position="562"/>
        <end position="581"/>
    </location>
</feature>
<feature type="compositionally biased region" description="Polar residues" evidence="1">
    <location>
        <begin position="486"/>
        <end position="537"/>
    </location>
</feature>
<feature type="compositionally biased region" description="Basic and acidic residues" evidence="1">
    <location>
        <begin position="1862"/>
        <end position="1889"/>
    </location>
</feature>
<organism evidence="3 4">
    <name type="scientific">Scomber scombrus</name>
    <name type="common">Atlantic mackerel</name>
    <name type="synonym">Scomber vernalis</name>
    <dbReference type="NCBI Taxonomy" id="13677"/>
    <lineage>
        <taxon>Eukaryota</taxon>
        <taxon>Metazoa</taxon>
        <taxon>Chordata</taxon>
        <taxon>Craniata</taxon>
        <taxon>Vertebrata</taxon>
        <taxon>Euteleostomi</taxon>
        <taxon>Actinopterygii</taxon>
        <taxon>Neopterygii</taxon>
        <taxon>Teleostei</taxon>
        <taxon>Neoteleostei</taxon>
        <taxon>Acanthomorphata</taxon>
        <taxon>Pelagiaria</taxon>
        <taxon>Scombriformes</taxon>
        <taxon>Scombridae</taxon>
        <taxon>Scomber</taxon>
    </lineage>
</organism>
<feature type="region of interest" description="Disordered" evidence="1">
    <location>
        <begin position="800"/>
        <end position="831"/>
    </location>
</feature>
<feature type="compositionally biased region" description="Basic and acidic residues" evidence="1">
    <location>
        <begin position="230"/>
        <end position="244"/>
    </location>
</feature>
<feature type="compositionally biased region" description="Basic and acidic residues" evidence="1">
    <location>
        <begin position="1502"/>
        <end position="1516"/>
    </location>
</feature>
<feature type="region of interest" description="Disordered" evidence="1">
    <location>
        <begin position="963"/>
        <end position="1009"/>
    </location>
</feature>
<feature type="compositionally biased region" description="Polar residues" evidence="1">
    <location>
        <begin position="2060"/>
        <end position="2071"/>
    </location>
</feature>
<protein>
    <submittedName>
        <fullName evidence="3">Serine/arginine repetitive matrix protein 2</fullName>
    </submittedName>
</protein>
<feature type="region of interest" description="Disordered" evidence="1">
    <location>
        <begin position="1272"/>
        <end position="1340"/>
    </location>
</feature>
<feature type="compositionally biased region" description="Polar residues" evidence="1">
    <location>
        <begin position="608"/>
        <end position="633"/>
    </location>
</feature>
<feature type="compositionally biased region" description="Polar residues" evidence="1">
    <location>
        <begin position="641"/>
        <end position="663"/>
    </location>
</feature>
<feature type="compositionally biased region" description="Basic and acidic residues" evidence="1">
    <location>
        <begin position="2077"/>
        <end position="2091"/>
    </location>
</feature>
<feature type="compositionally biased region" description="Low complexity" evidence="1">
    <location>
        <begin position="2274"/>
        <end position="2285"/>
    </location>
</feature>
<evidence type="ECO:0000259" key="2">
    <source>
        <dbReference type="Pfam" id="PF15232"/>
    </source>
</evidence>
<feature type="compositionally biased region" description="Polar residues" evidence="1">
    <location>
        <begin position="122"/>
        <end position="132"/>
    </location>
</feature>
<feature type="compositionally biased region" description="Low complexity" evidence="1">
    <location>
        <begin position="314"/>
        <end position="339"/>
    </location>
</feature>
<feature type="compositionally biased region" description="Polar residues" evidence="1">
    <location>
        <begin position="347"/>
        <end position="363"/>
    </location>
</feature>
<feature type="compositionally biased region" description="Low complexity" evidence="1">
    <location>
        <begin position="2581"/>
        <end position="2602"/>
    </location>
</feature>
<gene>
    <name evidence="3" type="ORF">FSCOSCO3_A019367</name>
</gene>
<feature type="region of interest" description="Disordered" evidence="1">
    <location>
        <begin position="1122"/>
        <end position="1147"/>
    </location>
</feature>
<feature type="compositionally biased region" description="Basic and acidic residues" evidence="1">
    <location>
        <begin position="1802"/>
        <end position="1817"/>
    </location>
</feature>
<dbReference type="InterPro" id="IPR027838">
    <property type="entry name" value="DUF4585"/>
</dbReference>
<dbReference type="InterPro" id="IPR052303">
    <property type="entry name" value="CEFIP"/>
</dbReference>
<feature type="region of interest" description="Disordered" evidence="1">
    <location>
        <begin position="1444"/>
        <end position="1588"/>
    </location>
</feature>
<feature type="compositionally biased region" description="Polar residues" evidence="1">
    <location>
        <begin position="2204"/>
        <end position="2213"/>
    </location>
</feature>
<feature type="compositionally biased region" description="Polar residues" evidence="1">
    <location>
        <begin position="677"/>
        <end position="690"/>
    </location>
</feature>
<feature type="compositionally biased region" description="Basic and acidic residues" evidence="1">
    <location>
        <begin position="1628"/>
        <end position="1641"/>
    </location>
</feature>
<feature type="compositionally biased region" description="Polar residues" evidence="1">
    <location>
        <begin position="1538"/>
        <end position="1560"/>
    </location>
</feature>
<dbReference type="GO" id="GO:0005654">
    <property type="term" value="C:nucleoplasm"/>
    <property type="evidence" value="ECO:0007669"/>
    <property type="project" value="TreeGrafter"/>
</dbReference>
<dbReference type="PANTHER" id="PTHR33775">
    <property type="entry name" value="CARDIAC-ENRICHED FHL2-INTERACTING PROTEIN-RELATED"/>
    <property type="match status" value="1"/>
</dbReference>
<dbReference type="EMBL" id="CAWUFR010000025">
    <property type="protein sequence ID" value="CAK6956367.1"/>
    <property type="molecule type" value="Genomic_DNA"/>
</dbReference>
<feature type="compositionally biased region" description="Polar residues" evidence="1">
    <location>
        <begin position="2230"/>
        <end position="2246"/>
    </location>
</feature>
<keyword evidence="4" id="KW-1185">Reference proteome</keyword>
<feature type="compositionally biased region" description="Polar residues" evidence="1">
    <location>
        <begin position="705"/>
        <end position="725"/>
    </location>
</feature>
<feature type="compositionally biased region" description="Polar residues" evidence="1">
    <location>
        <begin position="1834"/>
        <end position="1846"/>
    </location>
</feature>
<feature type="compositionally biased region" description="Polar residues" evidence="1">
    <location>
        <begin position="2019"/>
        <end position="2029"/>
    </location>
</feature>
<feature type="compositionally biased region" description="Low complexity" evidence="1">
    <location>
        <begin position="1947"/>
        <end position="1960"/>
    </location>
</feature>
<feature type="region of interest" description="Disordered" evidence="1">
    <location>
        <begin position="2681"/>
        <end position="2776"/>
    </location>
</feature>
<dbReference type="Proteomes" id="UP001314229">
    <property type="component" value="Unassembled WGS sequence"/>
</dbReference>
<feature type="region of interest" description="Disordered" evidence="1">
    <location>
        <begin position="1976"/>
        <end position="2603"/>
    </location>
</feature>
<feature type="compositionally biased region" description="Polar residues" evidence="1">
    <location>
        <begin position="2171"/>
        <end position="2181"/>
    </location>
</feature>
<feature type="region of interest" description="Disordered" evidence="1">
    <location>
        <begin position="1382"/>
        <end position="1409"/>
    </location>
</feature>
<feature type="region of interest" description="Disordered" evidence="1">
    <location>
        <begin position="1696"/>
        <end position="1726"/>
    </location>
</feature>
<feature type="domain" description="DUF4585" evidence="2">
    <location>
        <begin position="2601"/>
        <end position="2671"/>
    </location>
</feature>
<feature type="region of interest" description="Disordered" evidence="1">
    <location>
        <begin position="1619"/>
        <end position="1652"/>
    </location>
</feature>
<feature type="compositionally biased region" description="Polar residues" evidence="1">
    <location>
        <begin position="2354"/>
        <end position="2372"/>
    </location>
</feature>
<feature type="compositionally biased region" description="Polar residues" evidence="1">
    <location>
        <begin position="153"/>
        <end position="198"/>
    </location>
</feature>
<feature type="compositionally biased region" description="Polar residues" evidence="1">
    <location>
        <begin position="2314"/>
        <end position="2331"/>
    </location>
</feature>
<feature type="region of interest" description="Disordered" evidence="1">
    <location>
        <begin position="1024"/>
        <end position="1097"/>
    </location>
</feature>
<feature type="compositionally biased region" description="Polar residues" evidence="1">
    <location>
        <begin position="98"/>
        <end position="107"/>
    </location>
</feature>
<dbReference type="Pfam" id="PF15232">
    <property type="entry name" value="DUF4585"/>
    <property type="match status" value="1"/>
</dbReference>
<feature type="compositionally biased region" description="Pro residues" evidence="1">
    <location>
        <begin position="2505"/>
        <end position="2514"/>
    </location>
</feature>
<evidence type="ECO:0000313" key="4">
    <source>
        <dbReference type="Proteomes" id="UP001314229"/>
    </source>
</evidence>
<feature type="compositionally biased region" description="Basic and acidic residues" evidence="1">
    <location>
        <begin position="2113"/>
        <end position="2122"/>
    </location>
</feature>